<evidence type="ECO:0008006" key="3">
    <source>
        <dbReference type="Google" id="ProtNLM"/>
    </source>
</evidence>
<dbReference type="PIRSF" id="PIRSF019169">
    <property type="entry name" value="PilM"/>
    <property type="match status" value="1"/>
</dbReference>
<dbReference type="PANTHER" id="PTHR32432">
    <property type="entry name" value="CELL DIVISION PROTEIN FTSA-RELATED"/>
    <property type="match status" value="1"/>
</dbReference>
<dbReference type="CDD" id="cd24049">
    <property type="entry name" value="ASKHA_NBD_PilM"/>
    <property type="match status" value="1"/>
</dbReference>
<accession>A0A2M7B9I3</accession>
<dbReference type="InterPro" id="IPR043129">
    <property type="entry name" value="ATPase_NBD"/>
</dbReference>
<dbReference type="SUPFAM" id="SSF53067">
    <property type="entry name" value="Actin-like ATPase domain"/>
    <property type="match status" value="2"/>
</dbReference>
<dbReference type="PANTHER" id="PTHR32432:SF3">
    <property type="entry name" value="ETHANOLAMINE UTILIZATION PROTEIN EUTJ"/>
    <property type="match status" value="1"/>
</dbReference>
<dbReference type="InterPro" id="IPR005883">
    <property type="entry name" value="PilM"/>
</dbReference>
<name>A0A2M7B9I3_9BACT</name>
<evidence type="ECO:0000313" key="1">
    <source>
        <dbReference type="EMBL" id="PIU99787.1"/>
    </source>
</evidence>
<dbReference type="InterPro" id="IPR050696">
    <property type="entry name" value="FtsA/MreB"/>
</dbReference>
<proteinExistence type="predicted"/>
<dbReference type="EMBL" id="PEVG01000003">
    <property type="protein sequence ID" value="PIU99787.1"/>
    <property type="molecule type" value="Genomic_DNA"/>
</dbReference>
<protein>
    <recommendedName>
        <fullName evidence="3">SHS2 domain-containing protein</fullName>
    </recommendedName>
</protein>
<dbReference type="AlphaFoldDB" id="A0A2M7B9I3"/>
<reference evidence="2" key="1">
    <citation type="submission" date="2017-09" db="EMBL/GenBank/DDBJ databases">
        <title>Depth-based differentiation of microbial function through sediment-hosted aquifers and enrichment of novel symbionts in the deep terrestrial subsurface.</title>
        <authorList>
            <person name="Probst A.J."/>
            <person name="Ladd B."/>
            <person name="Jarett J.K."/>
            <person name="Geller-Mcgrath D.E."/>
            <person name="Sieber C.M.K."/>
            <person name="Emerson J.B."/>
            <person name="Anantharaman K."/>
            <person name="Thomas B.C."/>
            <person name="Malmstrom R."/>
            <person name="Stieglmeier M."/>
            <person name="Klingl A."/>
            <person name="Woyke T."/>
            <person name="Ryan C.M."/>
            <person name="Banfield J.F."/>
        </authorList>
    </citation>
    <scope>NUCLEOTIDE SEQUENCE [LARGE SCALE GENOMIC DNA]</scope>
</reference>
<comment type="caution">
    <text evidence="1">The sequence shown here is derived from an EMBL/GenBank/DDBJ whole genome shotgun (WGS) entry which is preliminary data.</text>
</comment>
<dbReference type="Gene3D" id="3.30.420.40">
    <property type="match status" value="2"/>
</dbReference>
<dbReference type="NCBIfam" id="TIGR01175">
    <property type="entry name" value="pilM"/>
    <property type="match status" value="1"/>
</dbReference>
<organism evidence="1 2">
    <name type="scientific">Candidatus Tagabacteria bacterium CG03_land_8_20_14_0_80_41_22</name>
    <dbReference type="NCBI Taxonomy" id="1975020"/>
    <lineage>
        <taxon>Bacteria</taxon>
        <taxon>Candidatus Tagaibacteriota</taxon>
    </lineage>
</organism>
<dbReference type="Gene3D" id="3.30.1490.300">
    <property type="match status" value="1"/>
</dbReference>
<evidence type="ECO:0000313" key="2">
    <source>
        <dbReference type="Proteomes" id="UP000228561"/>
    </source>
</evidence>
<dbReference type="Pfam" id="PF11104">
    <property type="entry name" value="PilM_2"/>
    <property type="match status" value="1"/>
</dbReference>
<dbReference type="Proteomes" id="UP000228561">
    <property type="component" value="Unassembled WGS sequence"/>
</dbReference>
<gene>
    <name evidence="1" type="ORF">COS58_00495</name>
</gene>
<sequence>MKIFDFFPSPSYLRLPAVGFDISDQSLKYIKLRREKKELRLVSFGKKAFPAGIIEAGQIRNPDALIKFLRDFRRELKNDYLIVALPEEKIFIGTIQMPLIKEEEIRGSLELQLEEHIPLQAKETIFDYEIIKNTDKDHKEDHLDVSFTAAPASLVAPYCNVLKEAGFMPLVFETEPHALVRALIKPEDKRVQMILDFGKTRTSFFIAIGHRIGFTSTTKTAGESLDKALSKAHSMTLEEGDKLKKEKGLSPPLMPVISEIRDEIKKHIDYWKSHRDEHNNPHRDIEKIILCGGDANLIGLPEYLSRELCLSVEMGNAWINLTDFEDYIPEIEFKDSLMYATAIGLALRSA</sequence>